<feature type="region of interest" description="Disordered" evidence="1">
    <location>
        <begin position="20"/>
        <end position="52"/>
    </location>
</feature>
<gene>
    <name evidence="2" type="ORF">K0M31_010743</name>
</gene>
<accession>A0AA40KHW9</accession>
<comment type="caution">
    <text evidence="2">The sequence shown here is derived from an EMBL/GenBank/DDBJ whole genome shotgun (WGS) entry which is preliminary data.</text>
</comment>
<organism evidence="2 3">
    <name type="scientific">Melipona bicolor</name>
    <dbReference type="NCBI Taxonomy" id="60889"/>
    <lineage>
        <taxon>Eukaryota</taxon>
        <taxon>Metazoa</taxon>
        <taxon>Ecdysozoa</taxon>
        <taxon>Arthropoda</taxon>
        <taxon>Hexapoda</taxon>
        <taxon>Insecta</taxon>
        <taxon>Pterygota</taxon>
        <taxon>Neoptera</taxon>
        <taxon>Endopterygota</taxon>
        <taxon>Hymenoptera</taxon>
        <taxon>Apocrita</taxon>
        <taxon>Aculeata</taxon>
        <taxon>Apoidea</taxon>
        <taxon>Anthophila</taxon>
        <taxon>Apidae</taxon>
        <taxon>Melipona</taxon>
    </lineage>
</organism>
<reference evidence="2" key="1">
    <citation type="submission" date="2021-10" db="EMBL/GenBank/DDBJ databases">
        <title>Melipona bicolor Genome sequencing and assembly.</title>
        <authorList>
            <person name="Araujo N.S."/>
            <person name="Arias M.C."/>
        </authorList>
    </citation>
    <scope>NUCLEOTIDE SEQUENCE</scope>
    <source>
        <strain evidence="2">USP_2M_L1-L4_2017</strain>
        <tissue evidence="2">Whole body</tissue>
    </source>
</reference>
<protein>
    <submittedName>
        <fullName evidence="2">Uncharacterized protein</fullName>
    </submittedName>
</protein>
<sequence length="112" mass="12608">MKRREDVTLTNKGIEIAAASIRSLSSPSPRGPMYASRTASRSHSHTPARQKTVPDTLATKFFAQTRSFGVLKNKRYLDLDQRLEIDANPRKRTTGAIKIYRKLRYARDTGSG</sequence>
<evidence type="ECO:0000313" key="2">
    <source>
        <dbReference type="EMBL" id="KAK1120959.1"/>
    </source>
</evidence>
<dbReference type="Proteomes" id="UP001177670">
    <property type="component" value="Unassembled WGS sequence"/>
</dbReference>
<evidence type="ECO:0000256" key="1">
    <source>
        <dbReference type="SAM" id="MobiDB-lite"/>
    </source>
</evidence>
<name>A0AA40KHW9_9HYME</name>
<dbReference type="EMBL" id="JAHYIQ010000028">
    <property type="protein sequence ID" value="KAK1120959.1"/>
    <property type="molecule type" value="Genomic_DNA"/>
</dbReference>
<dbReference type="AlphaFoldDB" id="A0AA40KHW9"/>
<keyword evidence="3" id="KW-1185">Reference proteome</keyword>
<proteinExistence type="predicted"/>
<evidence type="ECO:0000313" key="3">
    <source>
        <dbReference type="Proteomes" id="UP001177670"/>
    </source>
</evidence>